<feature type="transmembrane region" description="Helical" evidence="1">
    <location>
        <begin position="56"/>
        <end position="74"/>
    </location>
</feature>
<dbReference type="Proteomes" id="UP000194003">
    <property type="component" value="Unassembled WGS sequence"/>
</dbReference>
<evidence type="ECO:0000256" key="1">
    <source>
        <dbReference type="SAM" id="Phobius"/>
    </source>
</evidence>
<dbReference type="AlphaFoldDB" id="A0A1Y2K0Z2"/>
<reference evidence="2 3" key="1">
    <citation type="journal article" date="2016" name="BMC Genomics">
        <title>Combined genomic and structural analyses of a cultured magnetotactic bacterium reveals its niche adaptation to a dynamic environment.</title>
        <authorList>
            <person name="Araujo A.C."/>
            <person name="Morillo V."/>
            <person name="Cypriano J."/>
            <person name="Teixeira L.C."/>
            <person name="Leao P."/>
            <person name="Lyra S."/>
            <person name="Almeida L.G."/>
            <person name="Bazylinski D.A."/>
            <person name="Vasconcellos A.T."/>
            <person name="Abreu F."/>
            <person name="Lins U."/>
        </authorList>
    </citation>
    <scope>NUCLEOTIDE SEQUENCE [LARGE SCALE GENOMIC DNA]</scope>
    <source>
        <strain evidence="2 3">IT-1</strain>
    </source>
</reference>
<dbReference type="EMBL" id="LVJN01000021">
    <property type="protein sequence ID" value="OSM00474.1"/>
    <property type="molecule type" value="Genomic_DNA"/>
</dbReference>
<proteinExistence type="predicted"/>
<evidence type="ECO:0000313" key="2">
    <source>
        <dbReference type="EMBL" id="OSM00474.1"/>
    </source>
</evidence>
<keyword evidence="1" id="KW-0472">Membrane</keyword>
<keyword evidence="1" id="KW-1133">Transmembrane helix</keyword>
<gene>
    <name evidence="2" type="ORF">MAIT1_01003</name>
</gene>
<feature type="transmembrane region" description="Helical" evidence="1">
    <location>
        <begin position="27"/>
        <end position="47"/>
    </location>
</feature>
<protein>
    <submittedName>
        <fullName evidence="2">Uncharacterized protein</fullName>
    </submittedName>
</protein>
<accession>A0A1Y2K0Z2</accession>
<organism evidence="2 3">
    <name type="scientific">Magnetofaba australis IT-1</name>
    <dbReference type="NCBI Taxonomy" id="1434232"/>
    <lineage>
        <taxon>Bacteria</taxon>
        <taxon>Pseudomonadati</taxon>
        <taxon>Pseudomonadota</taxon>
        <taxon>Magnetococcia</taxon>
        <taxon>Magnetococcales</taxon>
        <taxon>Magnetococcaceae</taxon>
        <taxon>Magnetofaba</taxon>
    </lineage>
</organism>
<keyword evidence="1" id="KW-0812">Transmembrane</keyword>
<comment type="caution">
    <text evidence="2">The sequence shown here is derived from an EMBL/GenBank/DDBJ whole genome shotgun (WGS) entry which is preliminary data.</text>
</comment>
<keyword evidence="3" id="KW-1185">Reference proteome</keyword>
<dbReference type="STRING" id="1434232.MAIT1_01003"/>
<name>A0A1Y2K0Z2_9PROT</name>
<evidence type="ECO:0000313" key="3">
    <source>
        <dbReference type="Proteomes" id="UP000194003"/>
    </source>
</evidence>
<sequence>MYFIVLATFIIISNKYSLDIQNNISILIIFGFSIVQFIYAAPLLYYWQEKKMTRSVIGGWIGVALMIILNLVWLDMARSY</sequence>